<reference evidence="9" key="1">
    <citation type="submission" date="2020-05" db="EMBL/GenBank/DDBJ databases">
        <title>Mycena genomes resolve the evolution of fungal bioluminescence.</title>
        <authorList>
            <person name="Tsai I.J."/>
        </authorList>
    </citation>
    <scope>NUCLEOTIDE SEQUENCE</scope>
    <source>
        <strain evidence="9">171206Taipei</strain>
    </source>
</reference>
<dbReference type="EC" id="3.6.4.13" evidence="1"/>
<evidence type="ECO:0000259" key="8">
    <source>
        <dbReference type="PROSITE" id="PS51194"/>
    </source>
</evidence>
<evidence type="ECO:0000256" key="4">
    <source>
        <dbReference type="ARBA" id="ARBA00022806"/>
    </source>
</evidence>
<keyword evidence="3 9" id="KW-0378">Hydrolase</keyword>
<dbReference type="PROSITE" id="PS51194">
    <property type="entry name" value="HELICASE_CTER"/>
    <property type="match status" value="1"/>
</dbReference>
<dbReference type="Proteomes" id="UP000636479">
    <property type="component" value="Unassembled WGS sequence"/>
</dbReference>
<dbReference type="InterPro" id="IPR001650">
    <property type="entry name" value="Helicase_C-like"/>
</dbReference>
<dbReference type="EMBL" id="JACAZF010000013">
    <property type="protein sequence ID" value="KAF7291219.1"/>
    <property type="molecule type" value="Genomic_DNA"/>
</dbReference>
<organism evidence="9 10">
    <name type="scientific">Mycena indigotica</name>
    <dbReference type="NCBI Taxonomy" id="2126181"/>
    <lineage>
        <taxon>Eukaryota</taxon>
        <taxon>Fungi</taxon>
        <taxon>Dikarya</taxon>
        <taxon>Basidiomycota</taxon>
        <taxon>Agaricomycotina</taxon>
        <taxon>Agaricomycetes</taxon>
        <taxon>Agaricomycetidae</taxon>
        <taxon>Agaricales</taxon>
        <taxon>Marasmiineae</taxon>
        <taxon>Mycenaceae</taxon>
        <taxon>Mycena</taxon>
    </lineage>
</organism>
<dbReference type="PANTHER" id="PTHR47959">
    <property type="entry name" value="ATP-DEPENDENT RNA HELICASE RHLE-RELATED"/>
    <property type="match status" value="1"/>
</dbReference>
<sequence>MHLPTSAPLFIQMLARKSPHTTLAAASIRKKDTMSHFRSGEVKILLATEAAGMGCDIPNIELVVQFMVPRSLSIWLQRAGRAGRNPTISARAVLLVQPSVFKEVMKDGETKFQKTVESGLRSWVEADNCRRDVVDEYFDSGVERAAAPTGACCDNGDGVPLPEDIPSAGPVSLAPTPVAARYKYRLPADRPGALKLITDWRADVMRRLYSRRPWGLLAFLPADTIERLVKRTGLTSIEELIAAGWSKTHAMKHGVEVITLLSEHDARCKQAREETRKREAEVQREEAAKRRKVIDERKAAAAAAKTKTPRPKSARKSRAKHAQPLQPSAIPNLWMSPSPSSSPYLTYPVIPTTPLTPIPYYPAYCPAPPTPSPLSYYPPYYSTSFHDPNPTTPFTLPFINPNDPDYQEALDAYELPDPQFMIDRIRMHFYNTQDTNNSSL</sequence>
<feature type="compositionally biased region" description="Basic and acidic residues" evidence="7">
    <location>
        <begin position="271"/>
        <end position="299"/>
    </location>
</feature>
<gene>
    <name evidence="9" type="ORF">MIND_01265400</name>
</gene>
<evidence type="ECO:0000256" key="6">
    <source>
        <dbReference type="ARBA" id="ARBA00047984"/>
    </source>
</evidence>
<name>A0A8H6VWY4_9AGAR</name>
<feature type="region of interest" description="Disordered" evidence="7">
    <location>
        <begin position="271"/>
        <end position="333"/>
    </location>
</feature>
<evidence type="ECO:0000256" key="3">
    <source>
        <dbReference type="ARBA" id="ARBA00022801"/>
    </source>
</evidence>
<evidence type="ECO:0000256" key="2">
    <source>
        <dbReference type="ARBA" id="ARBA00022741"/>
    </source>
</evidence>
<evidence type="ECO:0000313" key="10">
    <source>
        <dbReference type="Proteomes" id="UP000636479"/>
    </source>
</evidence>
<dbReference type="InterPro" id="IPR027417">
    <property type="entry name" value="P-loop_NTPase"/>
</dbReference>
<dbReference type="OrthoDB" id="5409596at2759"/>
<dbReference type="Pfam" id="PF00271">
    <property type="entry name" value="Helicase_C"/>
    <property type="match status" value="1"/>
</dbReference>
<dbReference type="SMART" id="SM00490">
    <property type="entry name" value="HELICc"/>
    <property type="match status" value="1"/>
</dbReference>
<dbReference type="PANTHER" id="PTHR47959:SF1">
    <property type="entry name" value="ATP-DEPENDENT RNA HELICASE DBPA"/>
    <property type="match status" value="1"/>
</dbReference>
<keyword evidence="4" id="KW-0347">Helicase</keyword>
<proteinExistence type="predicted"/>
<keyword evidence="2" id="KW-0547">Nucleotide-binding</keyword>
<keyword evidence="10" id="KW-1185">Reference proteome</keyword>
<dbReference type="GO" id="GO:0016787">
    <property type="term" value="F:hydrolase activity"/>
    <property type="evidence" value="ECO:0007669"/>
    <property type="project" value="UniProtKB-KW"/>
</dbReference>
<dbReference type="Gene3D" id="3.40.50.300">
    <property type="entry name" value="P-loop containing nucleotide triphosphate hydrolases"/>
    <property type="match status" value="1"/>
</dbReference>
<dbReference type="GO" id="GO:0005524">
    <property type="term" value="F:ATP binding"/>
    <property type="evidence" value="ECO:0007669"/>
    <property type="project" value="UniProtKB-KW"/>
</dbReference>
<protein>
    <recommendedName>
        <fullName evidence="1">RNA helicase</fullName>
        <ecNumber evidence="1">3.6.4.13</ecNumber>
    </recommendedName>
</protein>
<dbReference type="GeneID" id="59351651"/>
<evidence type="ECO:0000256" key="5">
    <source>
        <dbReference type="ARBA" id="ARBA00022840"/>
    </source>
</evidence>
<evidence type="ECO:0000313" key="9">
    <source>
        <dbReference type="EMBL" id="KAF7291219.1"/>
    </source>
</evidence>
<comment type="catalytic activity">
    <reaction evidence="6">
        <text>ATP + H2O = ADP + phosphate + H(+)</text>
        <dbReference type="Rhea" id="RHEA:13065"/>
        <dbReference type="ChEBI" id="CHEBI:15377"/>
        <dbReference type="ChEBI" id="CHEBI:15378"/>
        <dbReference type="ChEBI" id="CHEBI:30616"/>
        <dbReference type="ChEBI" id="CHEBI:43474"/>
        <dbReference type="ChEBI" id="CHEBI:456216"/>
        <dbReference type="EC" id="3.6.4.13"/>
    </reaction>
</comment>
<dbReference type="AlphaFoldDB" id="A0A8H6VWY4"/>
<dbReference type="SUPFAM" id="SSF52540">
    <property type="entry name" value="P-loop containing nucleoside triphosphate hydrolases"/>
    <property type="match status" value="1"/>
</dbReference>
<comment type="caution">
    <text evidence="9">The sequence shown here is derived from an EMBL/GenBank/DDBJ whole genome shotgun (WGS) entry which is preliminary data.</text>
</comment>
<evidence type="ECO:0000256" key="1">
    <source>
        <dbReference type="ARBA" id="ARBA00012552"/>
    </source>
</evidence>
<feature type="compositionally biased region" description="Basic residues" evidence="7">
    <location>
        <begin position="307"/>
        <end position="321"/>
    </location>
</feature>
<feature type="domain" description="Helicase C-terminal" evidence="8">
    <location>
        <begin position="1"/>
        <end position="137"/>
    </location>
</feature>
<accession>A0A8H6VWY4</accession>
<evidence type="ECO:0000256" key="7">
    <source>
        <dbReference type="SAM" id="MobiDB-lite"/>
    </source>
</evidence>
<dbReference type="InterPro" id="IPR050079">
    <property type="entry name" value="DEAD_box_RNA_helicase"/>
</dbReference>
<dbReference type="GO" id="GO:0003724">
    <property type="term" value="F:RNA helicase activity"/>
    <property type="evidence" value="ECO:0007669"/>
    <property type="project" value="UniProtKB-EC"/>
</dbReference>
<keyword evidence="5" id="KW-0067">ATP-binding</keyword>
<dbReference type="GO" id="GO:0005829">
    <property type="term" value="C:cytosol"/>
    <property type="evidence" value="ECO:0007669"/>
    <property type="project" value="TreeGrafter"/>
</dbReference>
<dbReference type="RefSeq" id="XP_037214341.1">
    <property type="nucleotide sequence ID" value="XM_037369135.1"/>
</dbReference>